<gene>
    <name evidence="2" type="ORF">AWB79_04307</name>
</gene>
<dbReference type="NCBIfam" id="TIGR02270">
    <property type="entry name" value="TIGR02270 family protein"/>
    <property type="match status" value="1"/>
</dbReference>
<evidence type="ECO:0000256" key="1">
    <source>
        <dbReference type="SAM" id="MobiDB-lite"/>
    </source>
</evidence>
<organism evidence="2 3">
    <name type="scientific">Caballeronia hypogeia</name>
    <dbReference type="NCBI Taxonomy" id="1777140"/>
    <lineage>
        <taxon>Bacteria</taxon>
        <taxon>Pseudomonadati</taxon>
        <taxon>Pseudomonadota</taxon>
        <taxon>Betaproteobacteria</taxon>
        <taxon>Burkholderiales</taxon>
        <taxon>Burkholderiaceae</taxon>
        <taxon>Caballeronia</taxon>
    </lineage>
</organism>
<dbReference type="InterPro" id="IPR016024">
    <property type="entry name" value="ARM-type_fold"/>
</dbReference>
<proteinExistence type="predicted"/>
<dbReference type="STRING" id="1777140.AWB79_04307"/>
<comment type="caution">
    <text evidence="2">The sequence shown here is derived from an EMBL/GenBank/DDBJ whole genome shotgun (WGS) entry which is preliminary data.</text>
</comment>
<dbReference type="InterPro" id="IPR011959">
    <property type="entry name" value="CHP02270"/>
</dbReference>
<feature type="compositionally biased region" description="Acidic residues" evidence="1">
    <location>
        <begin position="342"/>
        <end position="358"/>
    </location>
</feature>
<dbReference type="Gene3D" id="1.25.10.10">
    <property type="entry name" value="Leucine-rich Repeat Variant"/>
    <property type="match status" value="1"/>
</dbReference>
<sequence>MRPAMEPIEAGTLRRSRPLAEPVAHTASGALFNVLEQHVEDAAALRKIRSRIVRAPHVRLPDLARFDERIAAHLDGIAVAGREGVRMSIQALERAGKGELFTAAIGCIEWQSNPAILRLIALGQAVPDARPGLHSAFGWVSARRLAGVVSTLLADDDPATRLAGLEGCLQHRVNPKRHLDTALVSEDPVLRARALRCAGEIGRVDRLEACQSCFDDPDSSCRFHAARSALLLGDREVALDVIRDISLTTSTFGDAALALAVSVLPAAEAHRWLEPIAAHPEDARRLIRAIGFTGDPRYVQWLIGHMRDDRLARLAGESFSLITGADLVALQLVRPVPPAATTDDENDLDDAAREEDDGAPWPDPDKTGKWWDANKARMPCNVRHLMGALPSKAQCIEVLRHGTQRQRAAAAIQLRLADPRGVLFNCAAPAWRQRRVLQAMA</sequence>
<name>A0A158BVL4_9BURK</name>
<reference evidence="2" key="1">
    <citation type="submission" date="2016-01" db="EMBL/GenBank/DDBJ databases">
        <authorList>
            <person name="Peeters C."/>
        </authorList>
    </citation>
    <scope>NUCLEOTIDE SEQUENCE</scope>
    <source>
        <strain evidence="2">LMG 29322</strain>
    </source>
</reference>
<protein>
    <recommendedName>
        <fullName evidence="4">TIGR02270 family protein</fullName>
    </recommendedName>
</protein>
<evidence type="ECO:0000313" key="2">
    <source>
        <dbReference type="EMBL" id="SAK74020.1"/>
    </source>
</evidence>
<dbReference type="EMBL" id="FCOA02000015">
    <property type="protein sequence ID" value="SAK74020.1"/>
    <property type="molecule type" value="Genomic_DNA"/>
</dbReference>
<keyword evidence="3" id="KW-1185">Reference proteome</keyword>
<dbReference type="SUPFAM" id="SSF48371">
    <property type="entry name" value="ARM repeat"/>
    <property type="match status" value="1"/>
</dbReference>
<dbReference type="AlphaFoldDB" id="A0A158BVL4"/>
<dbReference type="InterPro" id="IPR011989">
    <property type="entry name" value="ARM-like"/>
</dbReference>
<feature type="region of interest" description="Disordered" evidence="1">
    <location>
        <begin position="339"/>
        <end position="369"/>
    </location>
</feature>
<evidence type="ECO:0008006" key="4">
    <source>
        <dbReference type="Google" id="ProtNLM"/>
    </source>
</evidence>
<dbReference type="Proteomes" id="UP000054851">
    <property type="component" value="Unassembled WGS sequence"/>
</dbReference>
<evidence type="ECO:0000313" key="3">
    <source>
        <dbReference type="Proteomes" id="UP000054851"/>
    </source>
</evidence>
<accession>A0A158BVL4</accession>